<reference evidence="1 2" key="2">
    <citation type="journal article" date="2019" name="G3 (Bethesda)">
        <title>Hybrid Assembly of the Genome of the Entomopathogenic Nematode Steinernema carpocapsae Identifies the X-Chromosome.</title>
        <authorList>
            <person name="Serra L."/>
            <person name="Macchietto M."/>
            <person name="Macias-Munoz A."/>
            <person name="McGill C.J."/>
            <person name="Rodriguez I.M."/>
            <person name="Rodriguez B."/>
            <person name="Murad R."/>
            <person name="Mortazavi A."/>
        </authorList>
    </citation>
    <scope>NUCLEOTIDE SEQUENCE [LARGE SCALE GENOMIC DNA]</scope>
    <source>
        <strain evidence="1 2">ALL</strain>
    </source>
</reference>
<name>A0A4U8UJE2_STECR</name>
<dbReference type="EMBL" id="AZBU02000001">
    <property type="protein sequence ID" value="TMS32974.1"/>
    <property type="molecule type" value="Genomic_DNA"/>
</dbReference>
<comment type="caution">
    <text evidence="1">The sequence shown here is derived from an EMBL/GenBank/DDBJ whole genome shotgun (WGS) entry which is preliminary data.</text>
</comment>
<evidence type="ECO:0000313" key="1">
    <source>
        <dbReference type="EMBL" id="TMS32974.1"/>
    </source>
</evidence>
<dbReference type="Proteomes" id="UP000298663">
    <property type="component" value="Unassembled WGS sequence"/>
</dbReference>
<evidence type="ECO:0000313" key="2">
    <source>
        <dbReference type="Proteomes" id="UP000298663"/>
    </source>
</evidence>
<accession>A0A4U8UJE2</accession>
<reference evidence="1 2" key="1">
    <citation type="journal article" date="2015" name="Genome Biol.">
        <title>Comparative genomics of Steinernema reveals deeply conserved gene regulatory networks.</title>
        <authorList>
            <person name="Dillman A.R."/>
            <person name="Macchietto M."/>
            <person name="Porter C.F."/>
            <person name="Rogers A."/>
            <person name="Williams B."/>
            <person name="Antoshechkin I."/>
            <person name="Lee M.M."/>
            <person name="Goodwin Z."/>
            <person name="Lu X."/>
            <person name="Lewis E.E."/>
            <person name="Goodrich-Blair H."/>
            <person name="Stock S.P."/>
            <person name="Adams B.J."/>
            <person name="Sternberg P.W."/>
            <person name="Mortazavi A."/>
        </authorList>
    </citation>
    <scope>NUCLEOTIDE SEQUENCE [LARGE SCALE GENOMIC DNA]</scope>
    <source>
        <strain evidence="1 2">ALL</strain>
    </source>
</reference>
<proteinExistence type="predicted"/>
<keyword evidence="2" id="KW-1185">Reference proteome</keyword>
<dbReference type="AlphaFoldDB" id="A0A4U8UJE2"/>
<protein>
    <submittedName>
        <fullName evidence="1">Uncharacterized protein</fullName>
    </submittedName>
</protein>
<organism evidence="1 2">
    <name type="scientific">Steinernema carpocapsae</name>
    <name type="common">Entomopathogenic nematode</name>
    <dbReference type="NCBI Taxonomy" id="34508"/>
    <lineage>
        <taxon>Eukaryota</taxon>
        <taxon>Metazoa</taxon>
        <taxon>Ecdysozoa</taxon>
        <taxon>Nematoda</taxon>
        <taxon>Chromadorea</taxon>
        <taxon>Rhabditida</taxon>
        <taxon>Tylenchina</taxon>
        <taxon>Panagrolaimomorpha</taxon>
        <taxon>Strongyloidoidea</taxon>
        <taxon>Steinernematidae</taxon>
        <taxon>Steinernema</taxon>
    </lineage>
</organism>
<gene>
    <name evidence="1" type="ORF">L596_000759</name>
</gene>
<sequence length="193" mass="21243">MESALLTRSTSTSLPSQMFKDQEGVVFVHADDQFSLATRVPKQRRSNLRQIRVAQLRKSRSARGEFQHCTIPGDLGKLRLLSEDLTSSKAFPSRSKGNFLDIAIAGALASNFAQFRPVQLHCNNFAVDFGLIRCASTFGLATVGSQVKRFENSQTNVGMFKIERFDGLATIYKKTATNSDQQAPSSAVVSSDF</sequence>